<name>A0ACC0CC59_CATRO</name>
<reference evidence="2" key="1">
    <citation type="journal article" date="2023" name="Nat. Plants">
        <title>Single-cell RNA sequencing provides a high-resolution roadmap for understanding the multicellular compartmentation of specialized metabolism.</title>
        <authorList>
            <person name="Sun S."/>
            <person name="Shen X."/>
            <person name="Li Y."/>
            <person name="Li Y."/>
            <person name="Wang S."/>
            <person name="Li R."/>
            <person name="Zhang H."/>
            <person name="Shen G."/>
            <person name="Guo B."/>
            <person name="Wei J."/>
            <person name="Xu J."/>
            <person name="St-Pierre B."/>
            <person name="Chen S."/>
            <person name="Sun C."/>
        </authorList>
    </citation>
    <scope>NUCLEOTIDE SEQUENCE [LARGE SCALE GENOMIC DNA]</scope>
</reference>
<keyword evidence="2" id="KW-1185">Reference proteome</keyword>
<sequence>MVILYDLRWGKKMAKSRQISAWHLVGTILLVRFLVICRIIWKEISEEKRIDFVYLDSLWFNMYTTSIGRNKKVLDWIKNKKILTKKYPLVPIVMLYLPQQTNGEDCGCYALYYAYLFMENAPIISNHTEDERRLVYT</sequence>
<organism evidence="1 2">
    <name type="scientific">Catharanthus roseus</name>
    <name type="common">Madagascar periwinkle</name>
    <name type="synonym">Vinca rosea</name>
    <dbReference type="NCBI Taxonomy" id="4058"/>
    <lineage>
        <taxon>Eukaryota</taxon>
        <taxon>Viridiplantae</taxon>
        <taxon>Streptophyta</taxon>
        <taxon>Embryophyta</taxon>
        <taxon>Tracheophyta</taxon>
        <taxon>Spermatophyta</taxon>
        <taxon>Magnoliopsida</taxon>
        <taxon>eudicotyledons</taxon>
        <taxon>Gunneridae</taxon>
        <taxon>Pentapetalae</taxon>
        <taxon>asterids</taxon>
        <taxon>lamiids</taxon>
        <taxon>Gentianales</taxon>
        <taxon>Apocynaceae</taxon>
        <taxon>Rauvolfioideae</taxon>
        <taxon>Vinceae</taxon>
        <taxon>Catharanthinae</taxon>
        <taxon>Catharanthus</taxon>
    </lineage>
</organism>
<dbReference type="Proteomes" id="UP001060085">
    <property type="component" value="Linkage Group LG01"/>
</dbReference>
<accession>A0ACC0CC59</accession>
<dbReference type="EMBL" id="CM044701">
    <property type="protein sequence ID" value="KAI5682348.1"/>
    <property type="molecule type" value="Genomic_DNA"/>
</dbReference>
<gene>
    <name evidence="1" type="ORF">M9H77_03576</name>
</gene>
<comment type="caution">
    <text evidence="1">The sequence shown here is derived from an EMBL/GenBank/DDBJ whole genome shotgun (WGS) entry which is preliminary data.</text>
</comment>
<protein>
    <submittedName>
        <fullName evidence="1">Uncharacterized protein</fullName>
    </submittedName>
</protein>
<proteinExistence type="predicted"/>
<evidence type="ECO:0000313" key="2">
    <source>
        <dbReference type="Proteomes" id="UP001060085"/>
    </source>
</evidence>
<evidence type="ECO:0000313" key="1">
    <source>
        <dbReference type="EMBL" id="KAI5682348.1"/>
    </source>
</evidence>